<feature type="region of interest" description="Disordered" evidence="2">
    <location>
        <begin position="146"/>
        <end position="175"/>
    </location>
</feature>
<organism evidence="4 5">
    <name type="scientific">Spirosoma profusum</name>
    <dbReference type="NCBI Taxonomy" id="2771354"/>
    <lineage>
        <taxon>Bacteria</taxon>
        <taxon>Pseudomonadati</taxon>
        <taxon>Bacteroidota</taxon>
        <taxon>Cytophagia</taxon>
        <taxon>Cytophagales</taxon>
        <taxon>Cytophagaceae</taxon>
        <taxon>Spirosoma</taxon>
    </lineage>
</organism>
<gene>
    <name evidence="4" type="ORF">IC229_07760</name>
</gene>
<keyword evidence="5" id="KW-1185">Reference proteome</keyword>
<dbReference type="InterPro" id="IPR051099">
    <property type="entry name" value="AGR/TXD"/>
</dbReference>
<feature type="compositionally biased region" description="Polar residues" evidence="2">
    <location>
        <begin position="154"/>
        <end position="167"/>
    </location>
</feature>
<dbReference type="Gene3D" id="3.40.30.10">
    <property type="entry name" value="Glutaredoxin"/>
    <property type="match status" value="1"/>
</dbReference>
<reference evidence="4" key="1">
    <citation type="submission" date="2020-09" db="EMBL/GenBank/DDBJ databases">
        <authorList>
            <person name="Kim M.K."/>
        </authorList>
    </citation>
    <scope>NUCLEOTIDE SEQUENCE</scope>
    <source>
        <strain evidence="4">BT702</strain>
    </source>
</reference>
<dbReference type="Pfam" id="PF13899">
    <property type="entry name" value="Thioredoxin_7"/>
    <property type="match status" value="1"/>
</dbReference>
<dbReference type="RefSeq" id="WP_190886389.1">
    <property type="nucleotide sequence ID" value="NZ_JACWZY010000005.1"/>
</dbReference>
<accession>A0A926XVB8</accession>
<name>A0A926XVB8_9BACT</name>
<dbReference type="Proteomes" id="UP000598820">
    <property type="component" value="Unassembled WGS sequence"/>
</dbReference>
<evidence type="ECO:0000259" key="3">
    <source>
        <dbReference type="PROSITE" id="PS51352"/>
    </source>
</evidence>
<dbReference type="PANTHER" id="PTHR15337">
    <property type="entry name" value="ANTERIOR GRADIENT PROTEIN-RELATED"/>
    <property type="match status" value="1"/>
</dbReference>
<dbReference type="PROSITE" id="PS51352">
    <property type="entry name" value="THIOREDOXIN_2"/>
    <property type="match status" value="1"/>
</dbReference>
<dbReference type="AlphaFoldDB" id="A0A926XVB8"/>
<evidence type="ECO:0000256" key="1">
    <source>
        <dbReference type="ARBA" id="ARBA00022729"/>
    </source>
</evidence>
<dbReference type="SUPFAM" id="SSF52833">
    <property type="entry name" value="Thioredoxin-like"/>
    <property type="match status" value="1"/>
</dbReference>
<feature type="domain" description="Thioredoxin" evidence="3">
    <location>
        <begin position="22"/>
        <end position="138"/>
    </location>
</feature>
<proteinExistence type="predicted"/>
<comment type="caution">
    <text evidence="4">The sequence shown here is derived from an EMBL/GenBank/DDBJ whole genome shotgun (WGS) entry which is preliminary data.</text>
</comment>
<dbReference type="InterPro" id="IPR036249">
    <property type="entry name" value="Thioredoxin-like_sf"/>
</dbReference>
<sequence>MKHRALLVTLISLFLFSSQVEEPVGVRFFTGSWPDVQAESKRLNRPIFVDFYTSWCPPCKRMAREAFPNANVGAKFNENFINYQLDAEVGEGVQLAKQFAVASYPTALYFIPSGDVVHRAVGYGGVNAMIKQADLVLSMSKVRQARRRRVPQPNSVVPTYQKNPSDSTKADTFLH</sequence>
<dbReference type="EMBL" id="JACWZY010000005">
    <property type="protein sequence ID" value="MBD2700525.1"/>
    <property type="molecule type" value="Genomic_DNA"/>
</dbReference>
<evidence type="ECO:0000313" key="5">
    <source>
        <dbReference type="Proteomes" id="UP000598820"/>
    </source>
</evidence>
<dbReference type="InterPro" id="IPR013766">
    <property type="entry name" value="Thioredoxin_domain"/>
</dbReference>
<keyword evidence="1" id="KW-0732">Signal</keyword>
<evidence type="ECO:0000256" key="2">
    <source>
        <dbReference type="SAM" id="MobiDB-lite"/>
    </source>
</evidence>
<protein>
    <submittedName>
        <fullName evidence="4">Thioredoxin fold domain-containing protein</fullName>
    </submittedName>
</protein>
<dbReference type="PANTHER" id="PTHR15337:SF11">
    <property type="entry name" value="THIOREDOXIN DOMAIN-CONTAINING PROTEIN"/>
    <property type="match status" value="1"/>
</dbReference>
<evidence type="ECO:0000313" key="4">
    <source>
        <dbReference type="EMBL" id="MBD2700525.1"/>
    </source>
</evidence>